<dbReference type="InterPro" id="IPR008271">
    <property type="entry name" value="Ser/Thr_kinase_AS"/>
</dbReference>
<feature type="region of interest" description="Disordered" evidence="1">
    <location>
        <begin position="486"/>
        <end position="578"/>
    </location>
</feature>
<evidence type="ECO:0000313" key="3">
    <source>
        <dbReference type="EMBL" id="GLC55447.1"/>
    </source>
</evidence>
<organism evidence="3 4">
    <name type="scientific">Pleodorina starrii</name>
    <dbReference type="NCBI Taxonomy" id="330485"/>
    <lineage>
        <taxon>Eukaryota</taxon>
        <taxon>Viridiplantae</taxon>
        <taxon>Chlorophyta</taxon>
        <taxon>core chlorophytes</taxon>
        <taxon>Chlorophyceae</taxon>
        <taxon>CS clade</taxon>
        <taxon>Chlamydomonadales</taxon>
        <taxon>Volvocaceae</taxon>
        <taxon>Pleodorina</taxon>
    </lineage>
</organism>
<dbReference type="InterPro" id="IPR000719">
    <property type="entry name" value="Prot_kinase_dom"/>
</dbReference>
<dbReference type="Proteomes" id="UP001165080">
    <property type="component" value="Unassembled WGS sequence"/>
</dbReference>
<proteinExistence type="predicted"/>
<dbReference type="PANTHER" id="PTHR44329:SF214">
    <property type="entry name" value="PROTEIN KINASE DOMAIN-CONTAINING PROTEIN"/>
    <property type="match status" value="1"/>
</dbReference>
<dbReference type="Gene3D" id="1.10.510.10">
    <property type="entry name" value="Transferase(Phosphotransferase) domain 1"/>
    <property type="match status" value="1"/>
</dbReference>
<sequence>MCDGTYHELEKHFGLYNTVHHVKLGEPGRSCHGALRSASGLSRLMSSNKALSPHPVCSVKPPEHQPVLCKPQARRRCQPSVLDAPCLQHQRPSRSMLSDPTMTAYKPSARAAVSGSCRQRPRPQAALPRLLPLLVLAIVTGWQPLAPAPLRLAAAAPVPLDVSTAAQLVAAIGNEGVSSVRLTANVRVDPAAWPASLLVRSSDFTVEGADWFPILDFAFVESKVQLQPGVTFEFGTVELRNVRTLSGYELDIFVRSPNATVRYRRTVYFCFSCLPPSVLVQSVSSLSSALYARPGSPAPAASTNETGWTRTQAALAETYPPSHVVLFRSASTVLAPSGVPGATSGGGYEIQAEDAILVCQSPIDISICERGIDYCLSTAIERLAKQDTTWTRLAAWDAGGGGGGAAGAGGGGPSGSGGGGEGAHESVPIGAAVGGAVGGTAGLAAVVAAAVLYYNRRSRRQLAGASGDATSSPADGPTAIKIVMTGAGEGKGGEEKEEEGVEGGGGDKTGSGKRGDGCGISGIGGGGGKGFPELESSGNGSSAEVVAQANASMARSASTAAATGTPPPPPHGGFAAAGTAAATDSASVPLASATSSSLTAGMALAAAVGGGGGGDGGAATGCTLGESYRPLNSSEGAPSMWPLAAGAGFAMSAKSMEERALPPVVIVSGITIEVMGSIGTGSFGKVFRGSWQGRPVAVKVLQYGAELCKAVHNEVLLSQTLRHPNVVAALCFAQIPPGGRLGLHTGGGLASGPGGTGAGGGGGGPLPRSPAPNHRTGPSAPAGLGPAPAAAGTEGCGGGGGGGVAGGGQHTADARSYSRFILSGTAPSPGSMGVGGTADAPAEAAAAMAAAAAELQAPLDRFQPRGGGGGGGAAGGPRHPDSQDPSPEARGNGGAAVPLSAAAAVVPTCRRRRHTMTASASLPLSLPGAEDIGWLKGGGSQTCSAPSSWLRPSDLSAVKAAELAGAGSHETSGSSDDDDGGGGDGGRSCSQPDVLSRWDEQRRQQKLVERVGANLIGPELVVTSKGFVLQAAGGGAAAAAAGPENALPPVAAPVAVSACVPALSSPPVPADAAGGGGGAPRAAPAVPDSALRASSSTTGPPTAAAGAAAAALPLEALWLASHTQPAAGISHGFLVMELCERGSLAAWRATHWNGPEERPDLSVLLRLALDIAYGMSYIHSMGICHGDLKLSNVLLAGCCDASTLVGAISPNDPPDLLAGWVAKVCDFGLSRVLTNDRTHVSTRPYGTPTHMAPELWTKGHVSQPADVYAFGITLWELATGERPYKGLNAARILHRVLLNGGRPALPLWLPPSYTRLVTSCWAQSPKDRPAFGEIVRHLEAMLAVLAAVTPR</sequence>
<evidence type="ECO:0000256" key="1">
    <source>
        <dbReference type="SAM" id="MobiDB-lite"/>
    </source>
</evidence>
<feature type="compositionally biased region" description="Gly residues" evidence="1">
    <location>
        <begin position="402"/>
        <end position="421"/>
    </location>
</feature>
<feature type="compositionally biased region" description="Gly residues" evidence="1">
    <location>
        <begin position="517"/>
        <end position="530"/>
    </location>
</feature>
<feature type="region of interest" description="Disordered" evidence="1">
    <location>
        <begin position="402"/>
        <end position="423"/>
    </location>
</feature>
<feature type="region of interest" description="Disordered" evidence="1">
    <location>
        <begin position="1067"/>
        <end position="1102"/>
    </location>
</feature>
<dbReference type="Pfam" id="PF07714">
    <property type="entry name" value="PK_Tyr_Ser-Thr"/>
    <property type="match status" value="2"/>
</dbReference>
<feature type="compositionally biased region" description="Low complexity" evidence="1">
    <location>
        <begin position="1080"/>
        <end position="1102"/>
    </location>
</feature>
<dbReference type="SUPFAM" id="SSF56112">
    <property type="entry name" value="Protein kinase-like (PK-like)"/>
    <property type="match status" value="1"/>
</dbReference>
<dbReference type="InterPro" id="IPR011009">
    <property type="entry name" value="Kinase-like_dom_sf"/>
</dbReference>
<comment type="caution">
    <text evidence="3">The sequence shown here is derived from an EMBL/GenBank/DDBJ whole genome shotgun (WGS) entry which is preliminary data.</text>
</comment>
<feature type="compositionally biased region" description="Gly residues" evidence="1">
    <location>
        <begin position="865"/>
        <end position="875"/>
    </location>
</feature>
<dbReference type="GO" id="GO:0004674">
    <property type="term" value="F:protein serine/threonine kinase activity"/>
    <property type="evidence" value="ECO:0007669"/>
    <property type="project" value="TreeGrafter"/>
</dbReference>
<feature type="compositionally biased region" description="Low complexity" evidence="1">
    <location>
        <begin position="777"/>
        <end position="793"/>
    </location>
</feature>
<evidence type="ECO:0000313" key="4">
    <source>
        <dbReference type="Proteomes" id="UP001165080"/>
    </source>
</evidence>
<dbReference type="InterPro" id="IPR051681">
    <property type="entry name" value="Ser/Thr_Kinases-Pseudokinases"/>
</dbReference>
<evidence type="ECO:0000259" key="2">
    <source>
        <dbReference type="PROSITE" id="PS50011"/>
    </source>
</evidence>
<feature type="region of interest" description="Disordered" evidence="1">
    <location>
        <begin position="962"/>
        <end position="998"/>
    </location>
</feature>
<feature type="compositionally biased region" description="Gly residues" evidence="1">
    <location>
        <begin position="744"/>
        <end position="765"/>
    </location>
</feature>
<keyword evidence="4" id="KW-1185">Reference proteome</keyword>
<reference evidence="3 4" key="1">
    <citation type="journal article" date="2023" name="Commun. Biol.">
        <title>Reorganization of the ancestral sex-determining regions during the evolution of trioecy in Pleodorina starrii.</title>
        <authorList>
            <person name="Takahashi K."/>
            <person name="Suzuki S."/>
            <person name="Kawai-Toyooka H."/>
            <person name="Yamamoto K."/>
            <person name="Hamaji T."/>
            <person name="Ootsuki R."/>
            <person name="Yamaguchi H."/>
            <person name="Kawachi M."/>
            <person name="Higashiyama T."/>
            <person name="Nozaki H."/>
        </authorList>
    </citation>
    <scope>NUCLEOTIDE SEQUENCE [LARGE SCALE GENOMIC DNA]</scope>
    <source>
        <strain evidence="3 4">NIES-4479</strain>
    </source>
</reference>
<gene>
    <name evidence="3" type="primary">PLEST007127</name>
    <name evidence="3" type="ORF">PLESTB_000988200</name>
</gene>
<dbReference type="SMART" id="SM00220">
    <property type="entry name" value="S_TKc"/>
    <property type="match status" value="1"/>
</dbReference>
<feature type="compositionally biased region" description="Low complexity" evidence="1">
    <location>
        <begin position="549"/>
        <end position="564"/>
    </location>
</feature>
<feature type="region of interest" description="Disordered" evidence="1">
    <location>
        <begin position="744"/>
        <end position="795"/>
    </location>
</feature>
<dbReference type="Gene3D" id="3.30.200.20">
    <property type="entry name" value="Phosphorylase Kinase, domain 1"/>
    <property type="match status" value="1"/>
</dbReference>
<dbReference type="OrthoDB" id="1668230at2759"/>
<feature type="domain" description="Protein kinase" evidence="2">
    <location>
        <begin position="1005"/>
        <end position="1342"/>
    </location>
</feature>
<accession>A0A9W6BPK7</accession>
<dbReference type="PROSITE" id="PS00108">
    <property type="entry name" value="PROTEIN_KINASE_ST"/>
    <property type="match status" value="1"/>
</dbReference>
<dbReference type="GO" id="GO:0005524">
    <property type="term" value="F:ATP binding"/>
    <property type="evidence" value="ECO:0007669"/>
    <property type="project" value="InterPro"/>
</dbReference>
<protein>
    <recommendedName>
        <fullName evidence="2">Protein kinase domain-containing protein</fullName>
    </recommendedName>
</protein>
<dbReference type="PROSITE" id="PS50011">
    <property type="entry name" value="PROTEIN_KINASE_DOM"/>
    <property type="match status" value="1"/>
</dbReference>
<dbReference type="EMBL" id="BRXU01000013">
    <property type="protein sequence ID" value="GLC55447.1"/>
    <property type="molecule type" value="Genomic_DNA"/>
</dbReference>
<dbReference type="PANTHER" id="PTHR44329">
    <property type="entry name" value="SERINE/THREONINE-PROTEIN KINASE TNNI3K-RELATED"/>
    <property type="match status" value="1"/>
</dbReference>
<dbReference type="InterPro" id="IPR001245">
    <property type="entry name" value="Ser-Thr/Tyr_kinase_cat_dom"/>
</dbReference>
<name>A0A9W6BPK7_9CHLO</name>
<feature type="region of interest" description="Disordered" evidence="1">
    <location>
        <begin position="860"/>
        <end position="895"/>
    </location>
</feature>